<dbReference type="EMBL" id="CP117880">
    <property type="protein sequence ID" value="WDF67331.1"/>
    <property type="molecule type" value="Genomic_DNA"/>
</dbReference>
<dbReference type="Proteomes" id="UP001221558">
    <property type="component" value="Chromosome"/>
</dbReference>
<sequence>MKTNHLLLCWLLATLVFLVYSCNKDESSYPVVDGADPVLTLRMERIRTEIGREFRIQGQINDNDGISKIKLSCAEILLNKTIDVSRDSLVKAFNLDYKFKTLPSQTGDNFTVTVTVEDVLGKTVERSIPLTMDGDFTAPTFTVAPDENVTVLIKSVTRLNLRFSLTDDKGLGSVKIDIPELNVSESITSFENPRLFSYSSSVVLPSTAGSYACTITAKDAQDNETVRNIMLQVSQTPDFQKMYLIDVDNATLLNSDLFGVPALIERTAPYTYRARYYNKANGTRVRFAPQKTDFNPICYGIHPDDASKLTDEPDISQPIMLTSVGYNEITFNIQSGNFSVRAYTPTDTPIPVGSNMLLDPGRPNEGSTPLRLALIGAGLPGAGSWSPSSPLFLEQHATNKYLFFAEFNLQAGNSISFIIGPHHSWGWWYEPFWRWDRANDPETNVSNGGENPGNWTISTTGRYRFEFDTHLKRSRFYPIN</sequence>
<proteinExistence type="predicted"/>
<dbReference type="RefSeq" id="WP_274266061.1">
    <property type="nucleotide sequence ID" value="NZ_CP117880.1"/>
</dbReference>
<protein>
    <submittedName>
        <fullName evidence="1">Uncharacterized protein</fullName>
    </submittedName>
</protein>
<evidence type="ECO:0000313" key="1">
    <source>
        <dbReference type="EMBL" id="WDF67331.1"/>
    </source>
</evidence>
<organism evidence="1 2">
    <name type="scientific">Sphingobacterium oryzagri</name>
    <dbReference type="NCBI Taxonomy" id="3025669"/>
    <lineage>
        <taxon>Bacteria</taxon>
        <taxon>Pseudomonadati</taxon>
        <taxon>Bacteroidota</taxon>
        <taxon>Sphingobacteriia</taxon>
        <taxon>Sphingobacteriales</taxon>
        <taxon>Sphingobacteriaceae</taxon>
        <taxon>Sphingobacterium</taxon>
    </lineage>
</organism>
<reference evidence="1 2" key="1">
    <citation type="submission" date="2023-02" db="EMBL/GenBank/DDBJ databases">
        <title>Genome sequence of Sphingobacterium sp. KACC 22765.</title>
        <authorList>
            <person name="Kim S."/>
            <person name="Heo J."/>
            <person name="Kwon S.-W."/>
        </authorList>
    </citation>
    <scope>NUCLEOTIDE SEQUENCE [LARGE SCALE GENOMIC DNA]</scope>
    <source>
        <strain evidence="1 2">KACC 22765</strain>
    </source>
</reference>
<gene>
    <name evidence="1" type="ORF">PQ465_13555</name>
</gene>
<name>A0ABY7WFM6_9SPHI</name>
<keyword evidence="2" id="KW-1185">Reference proteome</keyword>
<accession>A0ABY7WFM6</accession>
<dbReference type="PROSITE" id="PS51257">
    <property type="entry name" value="PROKAR_LIPOPROTEIN"/>
    <property type="match status" value="1"/>
</dbReference>
<evidence type="ECO:0000313" key="2">
    <source>
        <dbReference type="Proteomes" id="UP001221558"/>
    </source>
</evidence>